<dbReference type="STRING" id="1823756.A4H34_03170"/>
<dbReference type="PANTHER" id="PTHR31302:SF20">
    <property type="entry name" value="CONSERVED PROTEIN"/>
    <property type="match status" value="1"/>
</dbReference>
<dbReference type="InterPro" id="IPR029052">
    <property type="entry name" value="Metallo-depent_PP-like"/>
</dbReference>
<dbReference type="PANTHER" id="PTHR31302">
    <property type="entry name" value="TRANSMEMBRANE PROTEIN WITH METALLOPHOSPHOESTERASE DOMAIN-RELATED"/>
    <property type="match status" value="1"/>
</dbReference>
<dbReference type="InterPro" id="IPR004843">
    <property type="entry name" value="Calcineurin-like_PHP"/>
</dbReference>
<comment type="caution">
    <text evidence="3">The sequence shown here is derived from an EMBL/GenBank/DDBJ whole genome shotgun (WGS) entry which is preliminary data.</text>
</comment>
<proteinExistence type="predicted"/>
<feature type="region of interest" description="Disordered" evidence="1">
    <location>
        <begin position="62"/>
        <end position="91"/>
    </location>
</feature>
<accession>A0A179B3C0</accession>
<sequence length="365" mass="38458">MSLGKAAARIAAAGTAAGFAAGLWSLVEAQAFALRRRTLVLDPRSSSARVLGEQAAAAGSTASAPKASVVRQGDASDRPFSPPAQDAVSLGDGDPRRLRILHLSDIHLLAWQRRKLAWIEKLAGEDPDLLILTGDSIAHSAAVAPLLRTLSVFAGLPGLFVFGSNDYYPPRPKNPFTYFKAPSSHSHGGKVRELPWPEMRAGFESFGWIDLNNRRTALTVNGIDVDAVGVDDPHIGLDKFPAVRTRPPSSKPRITIGLAHAPYAHALDAMVDDGCSLVFAGHTHGGQVCVPGKGALVTNCDLPTPLVAGLYRWPDAGEVIRRDGAAVAAHPGAWVNVSAGLGASPFAPVRLACRPEAIVLDVVFP</sequence>
<evidence type="ECO:0000313" key="3">
    <source>
        <dbReference type="EMBL" id="OAP86188.1"/>
    </source>
</evidence>
<organism evidence="3 4">
    <name type="scientific">Peptidiphaga gingivicola</name>
    <dbReference type="NCBI Taxonomy" id="2741497"/>
    <lineage>
        <taxon>Bacteria</taxon>
        <taxon>Bacillati</taxon>
        <taxon>Actinomycetota</taxon>
        <taxon>Actinomycetes</taxon>
        <taxon>Actinomycetales</taxon>
        <taxon>Actinomycetaceae</taxon>
        <taxon>Peptidiphaga</taxon>
    </lineage>
</organism>
<evidence type="ECO:0000256" key="1">
    <source>
        <dbReference type="SAM" id="MobiDB-lite"/>
    </source>
</evidence>
<keyword evidence="4" id="KW-1185">Reference proteome</keyword>
<dbReference type="SUPFAM" id="SSF56300">
    <property type="entry name" value="Metallo-dependent phosphatases"/>
    <property type="match status" value="1"/>
</dbReference>
<reference evidence="3 4" key="1">
    <citation type="submission" date="2016-04" db="EMBL/GenBank/DDBJ databases">
        <title>Peptidophaga gingivicola gen. nov., sp. nov., isolated from human subgingival plaque.</title>
        <authorList>
            <person name="Beall C.J."/>
            <person name="Mokrzan E.M."/>
            <person name="Griffen A.L."/>
            <person name="Leys E.J."/>
        </authorList>
    </citation>
    <scope>NUCLEOTIDE SEQUENCE [LARGE SCALE GENOMIC DNA]</scope>
    <source>
        <strain evidence="3 4">BA112</strain>
    </source>
</reference>
<evidence type="ECO:0000313" key="4">
    <source>
        <dbReference type="Proteomes" id="UP000078368"/>
    </source>
</evidence>
<gene>
    <name evidence="3" type="ORF">A4H34_03170</name>
</gene>
<dbReference type="EMBL" id="LVZK01000001">
    <property type="protein sequence ID" value="OAP86188.1"/>
    <property type="molecule type" value="Genomic_DNA"/>
</dbReference>
<dbReference type="Pfam" id="PF00149">
    <property type="entry name" value="Metallophos"/>
    <property type="match status" value="1"/>
</dbReference>
<dbReference type="RefSeq" id="WP_197480401.1">
    <property type="nucleotide sequence ID" value="NZ_LVZK01000001.1"/>
</dbReference>
<name>A0A179B3C0_9ACTO</name>
<dbReference type="GO" id="GO:0008758">
    <property type="term" value="F:UDP-2,3-diacylglucosamine hydrolase activity"/>
    <property type="evidence" value="ECO:0007669"/>
    <property type="project" value="TreeGrafter"/>
</dbReference>
<evidence type="ECO:0000259" key="2">
    <source>
        <dbReference type="Pfam" id="PF00149"/>
    </source>
</evidence>
<dbReference type="GO" id="GO:0016020">
    <property type="term" value="C:membrane"/>
    <property type="evidence" value="ECO:0007669"/>
    <property type="project" value="GOC"/>
</dbReference>
<dbReference type="Proteomes" id="UP000078368">
    <property type="component" value="Unassembled WGS sequence"/>
</dbReference>
<dbReference type="Gene3D" id="3.60.21.10">
    <property type="match status" value="1"/>
</dbReference>
<protein>
    <recommendedName>
        <fullName evidence="2">Calcineurin-like phosphoesterase domain-containing protein</fullName>
    </recommendedName>
</protein>
<dbReference type="AlphaFoldDB" id="A0A179B3C0"/>
<dbReference type="InterPro" id="IPR051158">
    <property type="entry name" value="Metallophosphoesterase_sf"/>
</dbReference>
<feature type="domain" description="Calcineurin-like phosphoesterase" evidence="2">
    <location>
        <begin position="98"/>
        <end position="285"/>
    </location>
</feature>
<dbReference type="GO" id="GO:0009245">
    <property type="term" value="P:lipid A biosynthetic process"/>
    <property type="evidence" value="ECO:0007669"/>
    <property type="project" value="TreeGrafter"/>
</dbReference>